<dbReference type="GO" id="GO:0006782">
    <property type="term" value="P:protoporphyrinogen IX biosynthetic process"/>
    <property type="evidence" value="ECO:0007669"/>
    <property type="project" value="UniProtKB-UniPathway"/>
</dbReference>
<evidence type="ECO:0000256" key="6">
    <source>
        <dbReference type="ARBA" id="ARBA00023244"/>
    </source>
</evidence>
<feature type="region of interest" description="Disordered" evidence="8">
    <location>
        <begin position="361"/>
        <end position="383"/>
    </location>
</feature>
<evidence type="ECO:0000256" key="4">
    <source>
        <dbReference type="ARBA" id="ARBA00012655"/>
    </source>
</evidence>
<dbReference type="NCBIfam" id="TIGR00212">
    <property type="entry name" value="hemC"/>
    <property type="match status" value="1"/>
</dbReference>
<evidence type="ECO:0000256" key="7">
    <source>
        <dbReference type="ARBA" id="ARBA00033064"/>
    </source>
</evidence>
<keyword evidence="6" id="KW-0627">Porphyrin biosynthesis</keyword>
<evidence type="ECO:0000256" key="3">
    <source>
        <dbReference type="ARBA" id="ARBA00005638"/>
    </source>
</evidence>
<dbReference type="PANTHER" id="PTHR11557:SF0">
    <property type="entry name" value="PORPHOBILINOGEN DEAMINASE"/>
    <property type="match status" value="1"/>
</dbReference>
<evidence type="ECO:0000313" key="12">
    <source>
        <dbReference type="Proteomes" id="UP000242188"/>
    </source>
</evidence>
<dbReference type="PROSITE" id="PS00533">
    <property type="entry name" value="PORPHOBILINOGEN_DEAM"/>
    <property type="match status" value="1"/>
</dbReference>
<dbReference type="EC" id="2.5.1.61" evidence="4"/>
<dbReference type="Pfam" id="PF01379">
    <property type="entry name" value="Porphobil_deam"/>
    <property type="match status" value="1"/>
</dbReference>
<evidence type="ECO:0000259" key="10">
    <source>
        <dbReference type="Pfam" id="PF03900"/>
    </source>
</evidence>
<dbReference type="UniPathway" id="UPA00251">
    <property type="reaction ID" value="UER00319"/>
</dbReference>
<feature type="domain" description="Porphobilinogen deaminase N-terminal" evidence="9">
    <location>
        <begin position="7"/>
        <end position="218"/>
    </location>
</feature>
<comment type="cofactor">
    <cofactor evidence="1">
        <name>dipyrromethane</name>
        <dbReference type="ChEBI" id="CHEBI:60342"/>
    </cofactor>
</comment>
<dbReference type="SUPFAM" id="SSF54782">
    <property type="entry name" value="Porphobilinogen deaminase (hydroxymethylbilane synthase), C-terminal domain"/>
    <property type="match status" value="1"/>
</dbReference>
<dbReference type="InterPro" id="IPR022419">
    <property type="entry name" value="Porphobilin_deaminase_cofac_BS"/>
</dbReference>
<comment type="caution">
    <text evidence="11">The sequence shown here is derived from an EMBL/GenBank/DDBJ whole genome shotgun (WGS) entry which is preliminary data.</text>
</comment>
<proteinExistence type="inferred from homology"/>
<dbReference type="FunFam" id="3.40.190.10:FF:000005">
    <property type="entry name" value="Porphobilinogen deaminase"/>
    <property type="match status" value="1"/>
</dbReference>
<keyword evidence="5" id="KW-0808">Transferase</keyword>
<dbReference type="EMBL" id="NEDP02005114">
    <property type="protein sequence ID" value="OWF43369.1"/>
    <property type="molecule type" value="Genomic_DNA"/>
</dbReference>
<gene>
    <name evidence="11" type="ORF">KP79_PYT10063</name>
</gene>
<feature type="domain" description="Porphobilinogen deaminase C-terminal" evidence="10">
    <location>
        <begin position="231"/>
        <end position="281"/>
    </location>
</feature>
<organism evidence="11 12">
    <name type="scientific">Mizuhopecten yessoensis</name>
    <name type="common">Japanese scallop</name>
    <name type="synonym">Patinopecten yessoensis</name>
    <dbReference type="NCBI Taxonomy" id="6573"/>
    <lineage>
        <taxon>Eukaryota</taxon>
        <taxon>Metazoa</taxon>
        <taxon>Spiralia</taxon>
        <taxon>Lophotrochozoa</taxon>
        <taxon>Mollusca</taxon>
        <taxon>Bivalvia</taxon>
        <taxon>Autobranchia</taxon>
        <taxon>Pteriomorphia</taxon>
        <taxon>Pectinida</taxon>
        <taxon>Pectinoidea</taxon>
        <taxon>Pectinidae</taxon>
        <taxon>Mizuhopecten</taxon>
    </lineage>
</organism>
<sequence length="383" mass="42616">MSEKRLIKVGSRKSELALKQTNTVINKLKEYHPDATFEVVTMATTGDKILDAALSKIGEKSLFTRELENALEDKSVDFVVHSLKDLPTNLPKNLVVGCVYKRDNPYDAVVMHPKHKGKTLKDLPDGSVIGTSSLRRQSQISRKFPTFKFENIRGNVNTRLKKLDDDNKYDATILAVAGLDRMGWSHRIDQVLTSDLCMYAVSQGAMGVECRSDDKDTLEMLSVIHDNDTVLQCVAERSFLKTLEGGCSVPVSVITEVRDNQLHIDGGVFSIDGSKHKIVHISKDLCPDPKPSSKKVCRTEDEKTYASVVSNGVSKEEMQHCEDAGYELARLILDSDAGHIIAEAKEEIRLAIIEDNKKKMEEVKNKNNETKAENGSLPTTEKV</sequence>
<name>A0A210Q3W1_MIZYE</name>
<dbReference type="SUPFAM" id="SSF53850">
    <property type="entry name" value="Periplasmic binding protein-like II"/>
    <property type="match status" value="1"/>
</dbReference>
<dbReference type="InterPro" id="IPR022417">
    <property type="entry name" value="Porphobilin_deaminase_N"/>
</dbReference>
<comment type="pathway">
    <text evidence="2">Porphyrin-containing compound metabolism; protoporphyrin-IX biosynthesis; coproporphyrinogen-III from 5-aminolevulinate: step 2/4.</text>
</comment>
<dbReference type="HAMAP" id="MF_00260">
    <property type="entry name" value="Porphobil_deam"/>
    <property type="match status" value="1"/>
</dbReference>
<keyword evidence="12" id="KW-1185">Reference proteome</keyword>
<dbReference type="Proteomes" id="UP000242188">
    <property type="component" value="Unassembled WGS sequence"/>
</dbReference>
<dbReference type="AlphaFoldDB" id="A0A210Q3W1"/>
<feature type="compositionally biased region" description="Basic and acidic residues" evidence="8">
    <location>
        <begin position="361"/>
        <end position="372"/>
    </location>
</feature>
<dbReference type="Pfam" id="PF03900">
    <property type="entry name" value="Porphobil_deamC"/>
    <property type="match status" value="1"/>
</dbReference>
<evidence type="ECO:0000256" key="2">
    <source>
        <dbReference type="ARBA" id="ARBA00004735"/>
    </source>
</evidence>
<dbReference type="Gene3D" id="3.40.190.10">
    <property type="entry name" value="Periplasmic binding protein-like II"/>
    <property type="match status" value="2"/>
</dbReference>
<dbReference type="InterPro" id="IPR000860">
    <property type="entry name" value="HemC"/>
</dbReference>
<dbReference type="STRING" id="6573.A0A210Q3W1"/>
<protein>
    <recommendedName>
        <fullName evidence="4">hydroxymethylbilane synthase</fullName>
        <ecNumber evidence="4">2.5.1.61</ecNumber>
    </recommendedName>
    <alternativeName>
        <fullName evidence="7">Hydroxymethylbilane synthase</fullName>
    </alternativeName>
</protein>
<dbReference type="PRINTS" id="PR00151">
    <property type="entry name" value="PORPHBDMNASE"/>
</dbReference>
<dbReference type="GO" id="GO:0004418">
    <property type="term" value="F:hydroxymethylbilane synthase activity"/>
    <property type="evidence" value="ECO:0007669"/>
    <property type="project" value="UniProtKB-EC"/>
</dbReference>
<evidence type="ECO:0000256" key="5">
    <source>
        <dbReference type="ARBA" id="ARBA00022679"/>
    </source>
</evidence>
<dbReference type="Gene3D" id="3.30.160.40">
    <property type="entry name" value="Porphobilinogen deaminase, C-terminal domain"/>
    <property type="match status" value="1"/>
</dbReference>
<dbReference type="PANTHER" id="PTHR11557">
    <property type="entry name" value="PORPHOBILINOGEN DEAMINASE"/>
    <property type="match status" value="1"/>
</dbReference>
<evidence type="ECO:0000256" key="8">
    <source>
        <dbReference type="SAM" id="MobiDB-lite"/>
    </source>
</evidence>
<dbReference type="FunFam" id="3.40.190.10:FF:000260">
    <property type="entry name" value="Porphobilinogen deaminase"/>
    <property type="match status" value="1"/>
</dbReference>
<evidence type="ECO:0000259" key="9">
    <source>
        <dbReference type="Pfam" id="PF01379"/>
    </source>
</evidence>
<evidence type="ECO:0000313" key="11">
    <source>
        <dbReference type="EMBL" id="OWF43369.1"/>
    </source>
</evidence>
<dbReference type="CDD" id="cd13645">
    <property type="entry name" value="PBP2_HuPBGD_like"/>
    <property type="match status" value="1"/>
</dbReference>
<evidence type="ECO:0000256" key="1">
    <source>
        <dbReference type="ARBA" id="ARBA00001916"/>
    </source>
</evidence>
<dbReference type="OrthoDB" id="564646at2759"/>
<dbReference type="GO" id="GO:0005737">
    <property type="term" value="C:cytoplasm"/>
    <property type="evidence" value="ECO:0007669"/>
    <property type="project" value="TreeGrafter"/>
</dbReference>
<dbReference type="InterPro" id="IPR036803">
    <property type="entry name" value="Porphobilinogen_deaminase_C_sf"/>
</dbReference>
<reference evidence="11 12" key="1">
    <citation type="journal article" date="2017" name="Nat. Ecol. Evol.">
        <title>Scallop genome provides insights into evolution of bilaterian karyotype and development.</title>
        <authorList>
            <person name="Wang S."/>
            <person name="Zhang J."/>
            <person name="Jiao W."/>
            <person name="Li J."/>
            <person name="Xun X."/>
            <person name="Sun Y."/>
            <person name="Guo X."/>
            <person name="Huan P."/>
            <person name="Dong B."/>
            <person name="Zhang L."/>
            <person name="Hu X."/>
            <person name="Sun X."/>
            <person name="Wang J."/>
            <person name="Zhao C."/>
            <person name="Wang Y."/>
            <person name="Wang D."/>
            <person name="Huang X."/>
            <person name="Wang R."/>
            <person name="Lv J."/>
            <person name="Li Y."/>
            <person name="Zhang Z."/>
            <person name="Liu B."/>
            <person name="Lu W."/>
            <person name="Hui Y."/>
            <person name="Liang J."/>
            <person name="Zhou Z."/>
            <person name="Hou R."/>
            <person name="Li X."/>
            <person name="Liu Y."/>
            <person name="Li H."/>
            <person name="Ning X."/>
            <person name="Lin Y."/>
            <person name="Zhao L."/>
            <person name="Xing Q."/>
            <person name="Dou J."/>
            <person name="Li Y."/>
            <person name="Mao J."/>
            <person name="Guo H."/>
            <person name="Dou H."/>
            <person name="Li T."/>
            <person name="Mu C."/>
            <person name="Jiang W."/>
            <person name="Fu Q."/>
            <person name="Fu X."/>
            <person name="Miao Y."/>
            <person name="Liu J."/>
            <person name="Yu Q."/>
            <person name="Li R."/>
            <person name="Liao H."/>
            <person name="Li X."/>
            <person name="Kong Y."/>
            <person name="Jiang Z."/>
            <person name="Chourrout D."/>
            <person name="Li R."/>
            <person name="Bao Z."/>
        </authorList>
    </citation>
    <scope>NUCLEOTIDE SEQUENCE [LARGE SCALE GENOMIC DNA]</scope>
    <source>
        <strain evidence="11 12">PY_sf001</strain>
    </source>
</reference>
<comment type="similarity">
    <text evidence="3">Belongs to the HMBS family.</text>
</comment>
<dbReference type="InterPro" id="IPR022418">
    <property type="entry name" value="Porphobilinogen_deaminase_C"/>
</dbReference>
<accession>A0A210Q3W1</accession>